<accession>S7ZRP3</accession>
<evidence type="ECO:0000313" key="4">
    <source>
        <dbReference type="Proteomes" id="UP000019376"/>
    </source>
</evidence>
<evidence type="ECO:0000256" key="1">
    <source>
        <dbReference type="SAM" id="MobiDB-lite"/>
    </source>
</evidence>
<reference evidence="3 4" key="1">
    <citation type="journal article" date="2013" name="PLoS ONE">
        <title>Genomic and secretomic analyses reveal unique features of the lignocellulolytic enzyme system of Penicillium decumbens.</title>
        <authorList>
            <person name="Liu G."/>
            <person name="Zhang L."/>
            <person name="Wei X."/>
            <person name="Zou G."/>
            <person name="Qin Y."/>
            <person name="Ma L."/>
            <person name="Li J."/>
            <person name="Zheng H."/>
            <person name="Wang S."/>
            <person name="Wang C."/>
            <person name="Xun L."/>
            <person name="Zhao G.-P."/>
            <person name="Zhou Z."/>
            <person name="Qu Y."/>
        </authorList>
    </citation>
    <scope>NUCLEOTIDE SEQUENCE [LARGE SCALE GENOMIC DNA]</scope>
    <source>
        <strain evidence="4">114-2 / CGMCC 5302</strain>
    </source>
</reference>
<evidence type="ECO:0000313" key="3">
    <source>
        <dbReference type="EMBL" id="EPS33119.1"/>
    </source>
</evidence>
<dbReference type="Pfam" id="PF00024">
    <property type="entry name" value="PAN_1"/>
    <property type="match status" value="1"/>
</dbReference>
<dbReference type="Gene3D" id="3.50.4.10">
    <property type="entry name" value="Hepatocyte Growth Factor"/>
    <property type="match status" value="1"/>
</dbReference>
<dbReference type="HOGENOM" id="CLU_2671844_0_0_1"/>
<dbReference type="EMBL" id="KB644415">
    <property type="protein sequence ID" value="EPS33119.1"/>
    <property type="molecule type" value="Genomic_DNA"/>
</dbReference>
<dbReference type="AlphaFoldDB" id="S7ZRP3"/>
<sequence>MEISAGDLIGAKRFKVDTPQQCVDRCVQHSECTHANWSKKRVDNQITCWNKKKGKDTSPSDDNPDYASLFVQPRK</sequence>
<keyword evidence="4" id="KW-1185">Reference proteome</keyword>
<dbReference type="InterPro" id="IPR003609">
    <property type="entry name" value="Pan_app"/>
</dbReference>
<proteinExistence type="predicted"/>
<protein>
    <recommendedName>
        <fullName evidence="2">Apple domain-containing protein</fullName>
    </recommendedName>
</protein>
<dbReference type="Proteomes" id="UP000019376">
    <property type="component" value="Unassembled WGS sequence"/>
</dbReference>
<evidence type="ECO:0000259" key="2">
    <source>
        <dbReference type="Pfam" id="PF00024"/>
    </source>
</evidence>
<organism evidence="3 4">
    <name type="scientific">Penicillium oxalicum (strain 114-2 / CGMCC 5302)</name>
    <name type="common">Penicillium decumbens</name>
    <dbReference type="NCBI Taxonomy" id="933388"/>
    <lineage>
        <taxon>Eukaryota</taxon>
        <taxon>Fungi</taxon>
        <taxon>Dikarya</taxon>
        <taxon>Ascomycota</taxon>
        <taxon>Pezizomycotina</taxon>
        <taxon>Eurotiomycetes</taxon>
        <taxon>Eurotiomycetidae</taxon>
        <taxon>Eurotiales</taxon>
        <taxon>Aspergillaceae</taxon>
        <taxon>Penicillium</taxon>
    </lineage>
</organism>
<name>S7ZRP3_PENO1</name>
<feature type="region of interest" description="Disordered" evidence="1">
    <location>
        <begin position="51"/>
        <end position="75"/>
    </location>
</feature>
<gene>
    <name evidence="3" type="ORF">PDE_08081</name>
</gene>
<feature type="domain" description="Apple" evidence="2">
    <location>
        <begin position="12"/>
        <end position="57"/>
    </location>
</feature>